<dbReference type="OrthoDB" id="183776at2"/>
<evidence type="ECO:0000256" key="1">
    <source>
        <dbReference type="ARBA" id="ARBA00000085"/>
    </source>
</evidence>
<proteinExistence type="predicted"/>
<feature type="transmembrane region" description="Helical" evidence="3">
    <location>
        <begin position="254"/>
        <end position="276"/>
    </location>
</feature>
<comment type="catalytic activity">
    <reaction evidence="1">
        <text>ATP + protein L-histidine = ADP + protein N-phospho-L-histidine.</text>
        <dbReference type="EC" id="2.7.13.3"/>
    </reaction>
</comment>
<feature type="transmembrane region" description="Helical" evidence="3">
    <location>
        <begin position="84"/>
        <end position="106"/>
    </location>
</feature>
<sequence>MRRSAFAQWAGAAQSFLLHDDAERWKRSSHACSGRINRVQAAYSQWIVVLSYVIAVIASYVALDMASRVSASRGTKVARYWMAGGAIAMGAGIWSMHFVGMLAMSLPIEIPYNIPITFLSLVFAIAASGVALFTISRGEIRPRRLLTAGVVMGGGVALMHYTGMVALEISPRPTYEPVLFTVSILIAIAASVAAMWICFQLKSDTIATAFWKKSASALVMGVAIWGMHFTAMAAAVFDANTVCGAAADTIDNKWLATTVGLCTFFFLAATMLISLVDAKMTEHRTNLEAQSERLFNQSLNLICSCAPDGRFQRLNPAGWAILGYSCDVLPRLTFMEIIEAQDRPAVQAAINSLASGKPALSVEARCHSADGTAKALLWNLTLSADRSGFYVIGHDLTERKQAEEELARTYQRLIEVSRQAGMAEVATGVLHNVGNVLNSVNVSASLASEIARRSRIDQLEKLCGLLEARRSDLGQYLTTDPQGRLVPDFLRALADGFTKERSTLLGELENLRKSIEHIRNIVAMQQSHAKSVGVTETLPLTDLIESALRINADILARRNIELVRDYQATPTVMIDKHKVMQILINLIRNACHACDETGRTDKRISVQTTGEKTRCRITVTDNGVGIPAENLARIFNHGFTTRKDGHGFGLHTGALAAKELGGTLQVTSDGAGRGASFTLEIPCATPASSAQAA</sequence>
<feature type="transmembrane region" description="Helical" evidence="3">
    <location>
        <begin position="145"/>
        <end position="166"/>
    </location>
</feature>
<dbReference type="Gene3D" id="3.30.450.20">
    <property type="entry name" value="PAS domain"/>
    <property type="match status" value="1"/>
</dbReference>
<dbReference type="InterPro" id="IPR005467">
    <property type="entry name" value="His_kinase_dom"/>
</dbReference>
<dbReference type="GO" id="GO:0016020">
    <property type="term" value="C:membrane"/>
    <property type="evidence" value="ECO:0007669"/>
    <property type="project" value="UniProtKB-UniRule"/>
</dbReference>
<dbReference type="InterPro" id="IPR035965">
    <property type="entry name" value="PAS-like_dom_sf"/>
</dbReference>
<name>A0A4Q1C7Y3_9BACT</name>
<dbReference type="EMBL" id="SDHX01000001">
    <property type="protein sequence ID" value="RXK55043.1"/>
    <property type="molecule type" value="Genomic_DNA"/>
</dbReference>
<evidence type="ECO:0000259" key="5">
    <source>
        <dbReference type="PROSITE" id="PS50924"/>
    </source>
</evidence>
<dbReference type="Gene3D" id="3.30.565.10">
    <property type="entry name" value="Histidine kinase-like ATPase, C-terminal domain"/>
    <property type="match status" value="1"/>
</dbReference>
<dbReference type="SUPFAM" id="SSF55785">
    <property type="entry name" value="PYP-like sensor domain (PAS domain)"/>
    <property type="match status" value="1"/>
</dbReference>
<organism evidence="6 7">
    <name type="scientific">Oleiharenicola lentus</name>
    <dbReference type="NCBI Taxonomy" id="2508720"/>
    <lineage>
        <taxon>Bacteria</taxon>
        <taxon>Pseudomonadati</taxon>
        <taxon>Verrucomicrobiota</taxon>
        <taxon>Opitutia</taxon>
        <taxon>Opitutales</taxon>
        <taxon>Opitutaceae</taxon>
        <taxon>Oleiharenicola</taxon>
    </lineage>
</organism>
<accession>A0A4Q1C7Y3</accession>
<dbReference type="InterPro" id="IPR003594">
    <property type="entry name" value="HATPase_dom"/>
</dbReference>
<dbReference type="InterPro" id="IPR000014">
    <property type="entry name" value="PAS"/>
</dbReference>
<dbReference type="InterPro" id="IPR036890">
    <property type="entry name" value="HATPase_C_sf"/>
</dbReference>
<feature type="transmembrane region" description="Helical" evidence="3">
    <location>
        <begin position="178"/>
        <end position="199"/>
    </location>
</feature>
<feature type="transmembrane region" description="Helical" evidence="3">
    <location>
        <begin position="215"/>
        <end position="234"/>
    </location>
</feature>
<dbReference type="Pfam" id="PF03707">
    <property type="entry name" value="MHYT"/>
    <property type="match status" value="3"/>
</dbReference>
<dbReference type="InterPro" id="IPR004358">
    <property type="entry name" value="Sig_transdc_His_kin-like_C"/>
</dbReference>
<dbReference type="SMART" id="SM00091">
    <property type="entry name" value="PAS"/>
    <property type="match status" value="1"/>
</dbReference>
<evidence type="ECO:0000256" key="2">
    <source>
        <dbReference type="ARBA" id="ARBA00012438"/>
    </source>
</evidence>
<dbReference type="Pfam" id="PF08448">
    <property type="entry name" value="PAS_4"/>
    <property type="match status" value="1"/>
</dbReference>
<dbReference type="Pfam" id="PF02518">
    <property type="entry name" value="HATPase_c"/>
    <property type="match status" value="1"/>
</dbReference>
<keyword evidence="3" id="KW-1133">Transmembrane helix</keyword>
<feature type="transmembrane region" description="Helical" evidence="3">
    <location>
        <begin position="43"/>
        <end position="63"/>
    </location>
</feature>
<dbReference type="AlphaFoldDB" id="A0A4Q1C7Y3"/>
<dbReference type="SMART" id="SM00387">
    <property type="entry name" value="HATPase_c"/>
    <property type="match status" value="1"/>
</dbReference>
<dbReference type="CDD" id="cd00075">
    <property type="entry name" value="HATPase"/>
    <property type="match status" value="1"/>
</dbReference>
<dbReference type="PROSITE" id="PS50109">
    <property type="entry name" value="HIS_KIN"/>
    <property type="match status" value="1"/>
</dbReference>
<dbReference type="GO" id="GO:0004673">
    <property type="term" value="F:protein histidine kinase activity"/>
    <property type="evidence" value="ECO:0007669"/>
    <property type="project" value="UniProtKB-EC"/>
</dbReference>
<evidence type="ECO:0000259" key="4">
    <source>
        <dbReference type="PROSITE" id="PS50109"/>
    </source>
</evidence>
<comment type="caution">
    <text evidence="6">The sequence shown here is derived from an EMBL/GenBank/DDBJ whole genome shotgun (WGS) entry which is preliminary data.</text>
</comment>
<feature type="transmembrane region" description="Helical" evidence="3">
    <location>
        <begin position="112"/>
        <end position="133"/>
    </location>
</feature>
<dbReference type="PANTHER" id="PTHR35152:SF1">
    <property type="entry name" value="DOMAIN SIGNALLING PROTEIN, PUTATIVE (AFU_ORTHOLOGUE AFUA_5G11310)-RELATED"/>
    <property type="match status" value="1"/>
</dbReference>
<keyword evidence="3" id="KW-0472">Membrane</keyword>
<reference evidence="6 7" key="1">
    <citation type="submission" date="2019-01" db="EMBL/GenBank/DDBJ databases">
        <title>Lacunisphaera sp. strain TWA-58.</title>
        <authorList>
            <person name="Chen W.-M."/>
        </authorList>
    </citation>
    <scope>NUCLEOTIDE SEQUENCE [LARGE SCALE GENOMIC DNA]</scope>
    <source>
        <strain evidence="6 7">TWA-58</strain>
    </source>
</reference>
<keyword evidence="7" id="KW-1185">Reference proteome</keyword>
<evidence type="ECO:0000313" key="6">
    <source>
        <dbReference type="EMBL" id="RXK55043.1"/>
    </source>
</evidence>
<dbReference type="Proteomes" id="UP000290218">
    <property type="component" value="Unassembled WGS sequence"/>
</dbReference>
<evidence type="ECO:0000256" key="3">
    <source>
        <dbReference type="PROSITE-ProRule" id="PRU00244"/>
    </source>
</evidence>
<dbReference type="Gene3D" id="1.10.287.130">
    <property type="match status" value="1"/>
</dbReference>
<dbReference type="InterPro" id="IPR013656">
    <property type="entry name" value="PAS_4"/>
</dbReference>
<dbReference type="EC" id="2.7.13.3" evidence="2"/>
<dbReference type="NCBIfam" id="TIGR00229">
    <property type="entry name" value="sensory_box"/>
    <property type="match status" value="1"/>
</dbReference>
<dbReference type="PRINTS" id="PR00344">
    <property type="entry name" value="BCTRLSENSOR"/>
</dbReference>
<dbReference type="SUPFAM" id="SSF55874">
    <property type="entry name" value="ATPase domain of HSP90 chaperone/DNA topoisomerase II/histidine kinase"/>
    <property type="match status" value="1"/>
</dbReference>
<dbReference type="PROSITE" id="PS50924">
    <property type="entry name" value="MHYT"/>
    <property type="match status" value="1"/>
</dbReference>
<dbReference type="CDD" id="cd00130">
    <property type="entry name" value="PAS"/>
    <property type="match status" value="1"/>
</dbReference>
<dbReference type="InterPro" id="IPR005330">
    <property type="entry name" value="MHYT_dom"/>
</dbReference>
<feature type="domain" description="Histidine kinase" evidence="4">
    <location>
        <begin position="502"/>
        <end position="685"/>
    </location>
</feature>
<keyword evidence="3" id="KW-0812">Transmembrane</keyword>
<feature type="domain" description="MHYT" evidence="5">
    <location>
        <begin position="43"/>
        <end position="238"/>
    </location>
</feature>
<evidence type="ECO:0000313" key="7">
    <source>
        <dbReference type="Proteomes" id="UP000290218"/>
    </source>
</evidence>
<protein>
    <recommendedName>
        <fullName evidence="2">histidine kinase</fullName>
        <ecNumber evidence="2">2.7.13.3</ecNumber>
    </recommendedName>
</protein>
<dbReference type="PANTHER" id="PTHR35152">
    <property type="entry name" value="DOMAIN SIGNALLING PROTEIN, PUTATIVE (AFU_ORTHOLOGUE AFUA_5G11310)-RELATED"/>
    <property type="match status" value="1"/>
</dbReference>
<gene>
    <name evidence="6" type="ORF">ESB00_03845</name>
</gene>